<evidence type="ECO:0000313" key="1">
    <source>
        <dbReference type="EMBL" id="KAH7038395.1"/>
    </source>
</evidence>
<sequence length="100" mass="11126">MSKLDSLVIPNYFAQRNQGKTSLLRGPLPKVLPAFDLSAANELYKQTHRADAFQDAEASYIIPEQAEQTLRRRFFPEPQGYFELSADACEDGACELDSGG</sequence>
<gene>
    <name evidence="1" type="ORF">B0I36DRAFT_346377</name>
</gene>
<reference evidence="1" key="1">
    <citation type="journal article" date="2021" name="Nat. Commun.">
        <title>Genetic determinants of endophytism in the Arabidopsis root mycobiome.</title>
        <authorList>
            <person name="Mesny F."/>
            <person name="Miyauchi S."/>
            <person name="Thiergart T."/>
            <person name="Pickel B."/>
            <person name="Atanasova L."/>
            <person name="Karlsson M."/>
            <person name="Huettel B."/>
            <person name="Barry K.W."/>
            <person name="Haridas S."/>
            <person name="Chen C."/>
            <person name="Bauer D."/>
            <person name="Andreopoulos W."/>
            <person name="Pangilinan J."/>
            <person name="LaButti K."/>
            <person name="Riley R."/>
            <person name="Lipzen A."/>
            <person name="Clum A."/>
            <person name="Drula E."/>
            <person name="Henrissat B."/>
            <person name="Kohler A."/>
            <person name="Grigoriev I.V."/>
            <person name="Martin F.M."/>
            <person name="Hacquard S."/>
        </authorList>
    </citation>
    <scope>NUCLEOTIDE SEQUENCE</scope>
    <source>
        <strain evidence="1">MPI-CAGE-CH-0230</strain>
    </source>
</reference>
<keyword evidence="2" id="KW-1185">Reference proteome</keyword>
<protein>
    <submittedName>
        <fullName evidence="1">Uncharacterized protein</fullName>
    </submittedName>
</protein>
<comment type="caution">
    <text evidence="1">The sequence shown here is derived from an EMBL/GenBank/DDBJ whole genome shotgun (WGS) entry which is preliminary data.</text>
</comment>
<dbReference type="RefSeq" id="XP_046017516.1">
    <property type="nucleotide sequence ID" value="XM_046156458.1"/>
</dbReference>
<dbReference type="AlphaFoldDB" id="A0A9P9BSZ3"/>
<proteinExistence type="predicted"/>
<evidence type="ECO:0000313" key="2">
    <source>
        <dbReference type="Proteomes" id="UP000756346"/>
    </source>
</evidence>
<name>A0A9P9BSZ3_9PEZI</name>
<accession>A0A9P9BSZ3</accession>
<dbReference type="Proteomes" id="UP000756346">
    <property type="component" value="Unassembled WGS sequence"/>
</dbReference>
<dbReference type="GeneID" id="70186004"/>
<organism evidence="1 2">
    <name type="scientific">Microdochium trichocladiopsis</name>
    <dbReference type="NCBI Taxonomy" id="1682393"/>
    <lineage>
        <taxon>Eukaryota</taxon>
        <taxon>Fungi</taxon>
        <taxon>Dikarya</taxon>
        <taxon>Ascomycota</taxon>
        <taxon>Pezizomycotina</taxon>
        <taxon>Sordariomycetes</taxon>
        <taxon>Xylariomycetidae</taxon>
        <taxon>Xylariales</taxon>
        <taxon>Microdochiaceae</taxon>
        <taxon>Microdochium</taxon>
    </lineage>
</organism>
<dbReference type="EMBL" id="JAGTJQ010000002">
    <property type="protein sequence ID" value="KAH7038395.1"/>
    <property type="molecule type" value="Genomic_DNA"/>
</dbReference>